<reference evidence="1 2" key="1">
    <citation type="submission" date="2015-10" db="EMBL/GenBank/DDBJ databases">
        <title>Full genome of DAOMC 229536 Phialocephala scopiformis, a fungal endophyte of spruce producing the potent anti-insectan compound rugulosin.</title>
        <authorList>
            <consortium name="DOE Joint Genome Institute"/>
            <person name="Walker A.K."/>
            <person name="Frasz S.L."/>
            <person name="Seifert K.A."/>
            <person name="Miller J.D."/>
            <person name="Mondo S.J."/>
            <person name="Labutti K."/>
            <person name="Lipzen A."/>
            <person name="Dockter R."/>
            <person name="Kennedy M."/>
            <person name="Grigoriev I.V."/>
            <person name="Spatafora J.W."/>
        </authorList>
    </citation>
    <scope>NUCLEOTIDE SEQUENCE [LARGE SCALE GENOMIC DNA]</scope>
    <source>
        <strain evidence="1 2">CBS 120377</strain>
    </source>
</reference>
<dbReference type="InParanoid" id="A0A132B9R5"/>
<dbReference type="KEGG" id="psco:LY89DRAFT_676507"/>
<gene>
    <name evidence="1" type="ORF">LY89DRAFT_676507</name>
</gene>
<dbReference type="Proteomes" id="UP000070700">
    <property type="component" value="Unassembled WGS sequence"/>
</dbReference>
<dbReference type="GeneID" id="28823319"/>
<dbReference type="STRING" id="149040.A0A132B9R5"/>
<keyword evidence="2" id="KW-1185">Reference proteome</keyword>
<organism evidence="1 2">
    <name type="scientific">Mollisia scopiformis</name>
    <name type="common">Conifer needle endophyte fungus</name>
    <name type="synonym">Phialocephala scopiformis</name>
    <dbReference type="NCBI Taxonomy" id="149040"/>
    <lineage>
        <taxon>Eukaryota</taxon>
        <taxon>Fungi</taxon>
        <taxon>Dikarya</taxon>
        <taxon>Ascomycota</taxon>
        <taxon>Pezizomycotina</taxon>
        <taxon>Leotiomycetes</taxon>
        <taxon>Helotiales</taxon>
        <taxon>Mollisiaceae</taxon>
        <taxon>Mollisia</taxon>
    </lineage>
</organism>
<dbReference type="EMBL" id="KQ947433">
    <property type="protein sequence ID" value="KUJ09145.1"/>
    <property type="molecule type" value="Genomic_DNA"/>
</dbReference>
<sequence length="277" mass="30740">MSPSETASLVLSAVSFAIQLYHLGDQISARFHSTSPDDAELRELSIAILDESDHSKVLSSILCDKGKFGLTDSIFESLDQNNKKILLAVLEQLSGVWTETNEFATAIFERAKIAKPQVTPSQLESGENNDLLPLRHRAEAERLKRQLEIATNLNRRLERRIQTFSWLYSVDGASPAQSIDRLDKIAKDSHAQRLGWSRPAELRQLVLGLRNPNIDRTSLPIPQALEIDGACISGLGTLRDGDLSGMMDRRKVLVEFLPSFQMSGDTSQEATKKGLKS</sequence>
<dbReference type="AlphaFoldDB" id="A0A132B9R5"/>
<evidence type="ECO:0000313" key="1">
    <source>
        <dbReference type="EMBL" id="KUJ09145.1"/>
    </source>
</evidence>
<dbReference type="RefSeq" id="XP_018063500.1">
    <property type="nucleotide sequence ID" value="XM_018213593.1"/>
</dbReference>
<accession>A0A132B9R5</accession>
<evidence type="ECO:0000313" key="2">
    <source>
        <dbReference type="Proteomes" id="UP000070700"/>
    </source>
</evidence>
<name>A0A132B9R5_MOLSC</name>
<protein>
    <submittedName>
        <fullName evidence="1">Uncharacterized protein</fullName>
    </submittedName>
</protein>
<proteinExistence type="predicted"/>